<dbReference type="InterPro" id="IPR053924">
    <property type="entry name" value="RecX_HTH_2nd"/>
</dbReference>
<dbReference type="AlphaFoldDB" id="A0A6J6NVA7"/>
<dbReference type="HAMAP" id="MF_01114">
    <property type="entry name" value="RecX"/>
    <property type="match status" value="1"/>
</dbReference>
<comment type="similarity">
    <text evidence="2">Belongs to the RecX family.</text>
</comment>
<protein>
    <recommendedName>
        <fullName evidence="3">Regulatory protein RecX</fullName>
    </recommendedName>
</protein>
<dbReference type="EMBL" id="CAEZXB010000019">
    <property type="protein sequence ID" value="CAB4679577.1"/>
    <property type="molecule type" value="Genomic_DNA"/>
</dbReference>
<dbReference type="Pfam" id="PF02631">
    <property type="entry name" value="RecX_HTH2"/>
    <property type="match status" value="1"/>
</dbReference>
<dbReference type="Pfam" id="PF21981">
    <property type="entry name" value="RecX_HTH3"/>
    <property type="match status" value="1"/>
</dbReference>
<dbReference type="InterPro" id="IPR036388">
    <property type="entry name" value="WH-like_DNA-bd_sf"/>
</dbReference>
<name>A0A6J6NVA7_9ZZZZ</name>
<evidence type="ECO:0000313" key="7">
    <source>
        <dbReference type="EMBL" id="CAB4679577.1"/>
    </source>
</evidence>
<dbReference type="GO" id="GO:0005737">
    <property type="term" value="C:cytoplasm"/>
    <property type="evidence" value="ECO:0007669"/>
    <property type="project" value="UniProtKB-SubCell"/>
</dbReference>
<reference evidence="8" key="1">
    <citation type="submission" date="2020-05" db="EMBL/GenBank/DDBJ databases">
        <authorList>
            <person name="Chiriac C."/>
            <person name="Salcher M."/>
            <person name="Ghai R."/>
            <person name="Kavagutti S V."/>
        </authorList>
    </citation>
    <scope>NUCLEOTIDE SEQUENCE</scope>
</reference>
<evidence type="ECO:0000259" key="5">
    <source>
        <dbReference type="Pfam" id="PF02631"/>
    </source>
</evidence>
<gene>
    <name evidence="7" type="ORF">UFOPK2342_01042</name>
    <name evidence="8" type="ORF">UFOPK2423_00523</name>
    <name evidence="9" type="ORF">UFOPK3266_01232</name>
    <name evidence="10" type="ORF">UFOPK4367_00070</name>
</gene>
<sequence>MEELLEEPGILLGSSLFSKERGPRELNDEEYQALARRMALDRLARRSHSCGELRAAFAKRAIPTEIGEEIIMALTRSNLLDDGEFARAWRDSRMRSRGLAPRVIARELREKGIDADLILEVIAEVSSESEEEALTELLAKKMRSLRPGDRKKQERALLGFLMRKGHRGDRAGQAVRTALHDFYSTQ</sequence>
<keyword evidence="4" id="KW-0963">Cytoplasm</keyword>
<evidence type="ECO:0000313" key="10">
    <source>
        <dbReference type="EMBL" id="CAB5071026.1"/>
    </source>
</evidence>
<feature type="domain" description="RecX second three-helical" evidence="5">
    <location>
        <begin position="81"/>
        <end position="121"/>
    </location>
</feature>
<evidence type="ECO:0000256" key="4">
    <source>
        <dbReference type="ARBA" id="ARBA00022490"/>
    </source>
</evidence>
<evidence type="ECO:0000313" key="9">
    <source>
        <dbReference type="EMBL" id="CAB4844789.1"/>
    </source>
</evidence>
<dbReference type="PANTHER" id="PTHR33602">
    <property type="entry name" value="REGULATORY PROTEIN RECX FAMILY PROTEIN"/>
    <property type="match status" value="1"/>
</dbReference>
<dbReference type="EMBL" id="CAFBAA010000036">
    <property type="protein sequence ID" value="CAB4844789.1"/>
    <property type="molecule type" value="Genomic_DNA"/>
</dbReference>
<evidence type="ECO:0000256" key="1">
    <source>
        <dbReference type="ARBA" id="ARBA00004496"/>
    </source>
</evidence>
<dbReference type="PANTHER" id="PTHR33602:SF1">
    <property type="entry name" value="REGULATORY PROTEIN RECX FAMILY PROTEIN"/>
    <property type="match status" value="1"/>
</dbReference>
<accession>A0A6J6NVA7</accession>
<dbReference type="InterPro" id="IPR003783">
    <property type="entry name" value="Regulatory_RecX"/>
</dbReference>
<dbReference type="Gene3D" id="1.10.10.10">
    <property type="entry name" value="Winged helix-like DNA-binding domain superfamily/Winged helix DNA-binding domain"/>
    <property type="match status" value="1"/>
</dbReference>
<evidence type="ECO:0000256" key="3">
    <source>
        <dbReference type="ARBA" id="ARBA00018111"/>
    </source>
</evidence>
<dbReference type="EMBL" id="CAFBRC010000003">
    <property type="protein sequence ID" value="CAB5071026.1"/>
    <property type="molecule type" value="Genomic_DNA"/>
</dbReference>
<dbReference type="EMBL" id="CAEZXN010000008">
    <property type="protein sequence ID" value="CAB4690206.1"/>
    <property type="molecule type" value="Genomic_DNA"/>
</dbReference>
<organism evidence="8">
    <name type="scientific">freshwater metagenome</name>
    <dbReference type="NCBI Taxonomy" id="449393"/>
    <lineage>
        <taxon>unclassified sequences</taxon>
        <taxon>metagenomes</taxon>
        <taxon>ecological metagenomes</taxon>
    </lineage>
</organism>
<comment type="subcellular location">
    <subcellularLocation>
        <location evidence="1">Cytoplasm</location>
    </subcellularLocation>
</comment>
<dbReference type="InterPro" id="IPR053925">
    <property type="entry name" value="RecX_HTH_3rd"/>
</dbReference>
<dbReference type="GO" id="GO:0006282">
    <property type="term" value="P:regulation of DNA repair"/>
    <property type="evidence" value="ECO:0007669"/>
    <property type="project" value="InterPro"/>
</dbReference>
<proteinExistence type="inferred from homology"/>
<evidence type="ECO:0000259" key="6">
    <source>
        <dbReference type="Pfam" id="PF21981"/>
    </source>
</evidence>
<evidence type="ECO:0000313" key="8">
    <source>
        <dbReference type="EMBL" id="CAB4690206.1"/>
    </source>
</evidence>
<evidence type="ECO:0000256" key="2">
    <source>
        <dbReference type="ARBA" id="ARBA00009695"/>
    </source>
</evidence>
<feature type="domain" description="RecX third three-helical" evidence="6">
    <location>
        <begin position="130"/>
        <end position="169"/>
    </location>
</feature>